<proteinExistence type="predicted"/>
<keyword evidence="2" id="KW-1185">Reference proteome</keyword>
<evidence type="ECO:0000313" key="2">
    <source>
        <dbReference type="Proteomes" id="UP001064048"/>
    </source>
</evidence>
<evidence type="ECO:0000313" key="1">
    <source>
        <dbReference type="EMBL" id="KAI8422471.1"/>
    </source>
</evidence>
<dbReference type="EMBL" id="CM046110">
    <property type="protein sequence ID" value="KAI8422471.1"/>
    <property type="molecule type" value="Genomic_DNA"/>
</dbReference>
<name>A0ACC0JED7_CHOFU</name>
<accession>A0ACC0JED7</accession>
<comment type="caution">
    <text evidence="1">The sequence shown here is derived from an EMBL/GenBank/DDBJ whole genome shotgun (WGS) entry which is preliminary data.</text>
</comment>
<sequence>MDRNIGQFGPFKQDFDYVTVRRGAHMFYWLFYTTADVPNYTERPLIVWLQGGPGGSSTGIGNFEILGPLDLSLQERNYTWVNNFNVLFVDNPVGTGYSYVDDWSYYTTTNDQIAVDFVNLMRGFYESHPEFEGVPLYIYGQSYGGKMAVDMGLRMHEAEQAQTIRSNLRGIAMGNAWIHPVDLTLTWGPLLLAAGLVDDAGYENIQKAAREAERLFNEGLYVESTLQWAATQREVFAATHNVDFYNILTKMPAWGPETRSDYEIAREIMIRDLSFTSMTRQEEYNLNYLMNNPVKEALRIPAHVRWGSQSGRVFDMLRGDFMKPVTEGKLNSRSIGDVENTAAVTRIRRSGDMFWWFFPSHAEEPTSRPIILWLDGVTGAPPSLLANFGMFGPYDFNLNKRNESWVDQYNLLFVDAPLGTGFSAAQSDSSIPNTLEENIDHLMFTLESFYSMHGGYEDTPLYIFGQGHGSQLGLALALRLTGENEIAFTHNLSGIVIANGIVSPALALTKLSFYLWELGYVDENGREAIERFSKETTDLVNNGQLGAAFDHFLSLGEYTNEIVGAAAVNLGHIVEKLPRDARQGYFGQQEYLNRMFDIDTSRFMDTTVASALGISRGSYGARQNAALLAFRIEYILQNTDLSVTIYNGNLDAVSNTPGQLEWVNALQWPGQQAFLSSPRQTLIVNRQLWTLLISCEASMSRIRSSREYRFTFTGSPMVEKMAVDMGLRMHEAEQAQTIRSNLRGIAMGNAWIHPVDLTLTWGPLLLAAGLVDDAGYENIQKAAREAERLFNEGLYVESTLQWAATQREVFAATHNVDFYNILTKMPAWGPETRSDYEIAREIMIRDLSFTSMTRQEEYNLNYLMNNPVKEALRIPAHVRWGSQSGRVFDMLRGDFMKPVTEGIERLLNETDIIVQKYNGNLDLICDTPELNSRSIGDVENTAAVTRIRRSGDMFWWFFPSHAEEPTSRPIILWLDGVTGAPPSLLANFGMFGPYDFNLNKRNESWVDQYNLLFVDAPLGTGFSAAQSDSSIPNTLEENIDHLMFTLESFYSMHDGYEDTPLYIFGQGHGSQLGLALALRLTGENEIAFTHNLSGIVIANGIVSPALALTKLSFYLWELGYVDENGREAIERFSKETTDLVNNGQLGAAFDHFLSLGEYTNEIVGAAAVNLGHIVEKLPRDARQGYFGQQEYLNRMFDIDTSRFMDTTVASALGISRGSYGARQNAALRAFRSSFMEPDTNKIEYILQNTDLSVTIYNGNLDAVSNTPGQLEWVNALQWPGQQAFLSSPRQTLIVNRQVQGYFRETDRFAFYWINAAGQSARNFNNF</sequence>
<gene>
    <name evidence="1" type="ORF">MSG28_006296</name>
</gene>
<organism evidence="1 2">
    <name type="scientific">Choristoneura fumiferana</name>
    <name type="common">Spruce budworm moth</name>
    <name type="synonym">Archips fumiferana</name>
    <dbReference type="NCBI Taxonomy" id="7141"/>
    <lineage>
        <taxon>Eukaryota</taxon>
        <taxon>Metazoa</taxon>
        <taxon>Ecdysozoa</taxon>
        <taxon>Arthropoda</taxon>
        <taxon>Hexapoda</taxon>
        <taxon>Insecta</taxon>
        <taxon>Pterygota</taxon>
        <taxon>Neoptera</taxon>
        <taxon>Endopterygota</taxon>
        <taxon>Lepidoptera</taxon>
        <taxon>Glossata</taxon>
        <taxon>Ditrysia</taxon>
        <taxon>Tortricoidea</taxon>
        <taxon>Tortricidae</taxon>
        <taxon>Tortricinae</taxon>
        <taxon>Choristoneura</taxon>
    </lineage>
</organism>
<protein>
    <submittedName>
        <fullName evidence="1">Uncharacterized protein</fullName>
    </submittedName>
</protein>
<reference evidence="1 2" key="1">
    <citation type="journal article" date="2022" name="Genome Biol. Evol.">
        <title>The Spruce Budworm Genome: Reconstructing the Evolutionary History of Antifreeze Proteins.</title>
        <authorList>
            <person name="Beliveau C."/>
            <person name="Gagne P."/>
            <person name="Picq S."/>
            <person name="Vernygora O."/>
            <person name="Keeling C.I."/>
            <person name="Pinkney K."/>
            <person name="Doucet D."/>
            <person name="Wen F."/>
            <person name="Johnston J.S."/>
            <person name="Maaroufi H."/>
            <person name="Boyle B."/>
            <person name="Laroche J."/>
            <person name="Dewar K."/>
            <person name="Juretic N."/>
            <person name="Blackburn G."/>
            <person name="Nisole A."/>
            <person name="Brunet B."/>
            <person name="Brandao M."/>
            <person name="Lumley L."/>
            <person name="Duan J."/>
            <person name="Quan G."/>
            <person name="Lucarotti C.J."/>
            <person name="Roe A.D."/>
            <person name="Sperling F.A.H."/>
            <person name="Levesque R.C."/>
            <person name="Cusson M."/>
        </authorList>
    </citation>
    <scope>NUCLEOTIDE SEQUENCE [LARGE SCALE GENOMIC DNA]</scope>
    <source>
        <strain evidence="1">Glfc:IPQL:Cfum</strain>
    </source>
</reference>
<dbReference type="Proteomes" id="UP001064048">
    <property type="component" value="Chromosome 10"/>
</dbReference>